<name>A0A8J3RTQ2_9ACTN</name>
<comment type="caution">
    <text evidence="4">The sequence shown here is derived from an EMBL/GenBank/DDBJ whole genome shotgun (WGS) entry which is preliminary data.</text>
</comment>
<dbReference type="SUPFAM" id="SSF56281">
    <property type="entry name" value="Metallo-hydrolase/oxidoreductase"/>
    <property type="match status" value="1"/>
</dbReference>
<dbReference type="Pfam" id="PF12706">
    <property type="entry name" value="Lactamase_B_2"/>
    <property type="match status" value="1"/>
</dbReference>
<evidence type="ECO:0000259" key="3">
    <source>
        <dbReference type="Pfam" id="PF12706"/>
    </source>
</evidence>
<dbReference type="InterPro" id="IPR036866">
    <property type="entry name" value="RibonucZ/Hydroxyglut_hydro"/>
</dbReference>
<feature type="region of interest" description="Disordered" evidence="2">
    <location>
        <begin position="293"/>
        <end position="313"/>
    </location>
</feature>
<reference evidence="4 5" key="1">
    <citation type="submission" date="2021-01" db="EMBL/GenBank/DDBJ databases">
        <title>Whole genome shotgun sequence of Planobispora longispora NBRC 13918.</title>
        <authorList>
            <person name="Komaki H."/>
            <person name="Tamura T."/>
        </authorList>
    </citation>
    <scope>NUCLEOTIDE SEQUENCE [LARGE SCALE GENOMIC DNA]</scope>
    <source>
        <strain evidence="4 5">NBRC 13918</strain>
    </source>
</reference>
<dbReference type="PANTHER" id="PTHR46018:SF2">
    <property type="entry name" value="ZINC PHOSPHODIESTERASE ELAC PROTEIN 1"/>
    <property type="match status" value="1"/>
</dbReference>
<dbReference type="Proteomes" id="UP000616724">
    <property type="component" value="Unassembled WGS sequence"/>
</dbReference>
<keyword evidence="1" id="KW-0540">Nuclease</keyword>
<evidence type="ECO:0000256" key="1">
    <source>
        <dbReference type="ARBA" id="ARBA00022759"/>
    </source>
</evidence>
<gene>
    <name evidence="4" type="ORF">Plo01_58330</name>
</gene>
<keyword evidence="5" id="KW-1185">Reference proteome</keyword>
<organism evidence="4 5">
    <name type="scientific">Planobispora longispora</name>
    <dbReference type="NCBI Taxonomy" id="28887"/>
    <lineage>
        <taxon>Bacteria</taxon>
        <taxon>Bacillati</taxon>
        <taxon>Actinomycetota</taxon>
        <taxon>Actinomycetes</taxon>
        <taxon>Streptosporangiales</taxon>
        <taxon>Streptosporangiaceae</taxon>
        <taxon>Planobispora</taxon>
    </lineage>
</organism>
<dbReference type="GO" id="GO:0042781">
    <property type="term" value="F:3'-tRNA processing endoribonuclease activity"/>
    <property type="evidence" value="ECO:0007669"/>
    <property type="project" value="TreeGrafter"/>
</dbReference>
<dbReference type="PANTHER" id="PTHR46018">
    <property type="entry name" value="ZINC PHOSPHODIESTERASE ELAC PROTEIN 1"/>
    <property type="match status" value="1"/>
</dbReference>
<keyword evidence="4" id="KW-0378">Hydrolase</keyword>
<feature type="compositionally biased region" description="Pro residues" evidence="2">
    <location>
        <begin position="304"/>
        <end position="313"/>
    </location>
</feature>
<dbReference type="EMBL" id="BOOH01000048">
    <property type="protein sequence ID" value="GIH79404.1"/>
    <property type="molecule type" value="Genomic_DNA"/>
</dbReference>
<protein>
    <submittedName>
        <fullName evidence="4">Metal-dependent hydrolase</fullName>
    </submittedName>
</protein>
<proteinExistence type="predicted"/>
<dbReference type="AlphaFoldDB" id="A0A8J3RTQ2"/>
<evidence type="ECO:0000313" key="5">
    <source>
        <dbReference type="Proteomes" id="UP000616724"/>
    </source>
</evidence>
<keyword evidence="1" id="KW-0255">Endonuclease</keyword>
<dbReference type="CDD" id="cd07715">
    <property type="entry name" value="TaR3-like_MBL-fold"/>
    <property type="match status" value="1"/>
</dbReference>
<dbReference type="InterPro" id="IPR001279">
    <property type="entry name" value="Metallo-B-lactamas"/>
</dbReference>
<evidence type="ECO:0000256" key="2">
    <source>
        <dbReference type="SAM" id="MobiDB-lite"/>
    </source>
</evidence>
<dbReference type="Gene3D" id="3.60.15.10">
    <property type="entry name" value="Ribonuclease Z/Hydroxyacylglutathione hydrolase-like"/>
    <property type="match status" value="1"/>
</dbReference>
<accession>A0A8J3RTQ2</accession>
<sequence length="313" mass="32155">MRVALLGVRGSTPAPGAEFVRYGGHTSCVAVIPEHPPAGRAAGRDRWATSAGCAGIPAVLSGRGEPAPVLVLDAGTGLRELGRHLDGAPFRGTILLSHLHWDHVQGLPFSRSVDHPGARVDLVLPGVPAEPAEPEALLAGAMSPPHFPITPGGLLGAWRFLPATAGPRRIGGCTVTQAEIVHKGGVTVGTRVECDGVSLAYLPDHAPQFGSAAAEELASGVDLLLHDGQFLACEQDVADRYGHATVPDAVAFAARCGARRLVLTHHAPGRTDDELDALAKELAGVAEVARQGDVLTVGGGRPGPARPPGPGRD</sequence>
<evidence type="ECO:0000313" key="4">
    <source>
        <dbReference type="EMBL" id="GIH79404.1"/>
    </source>
</evidence>
<feature type="domain" description="Metallo-beta-lactamase" evidence="3">
    <location>
        <begin position="71"/>
        <end position="266"/>
    </location>
</feature>
<dbReference type="RefSeq" id="WP_203893869.1">
    <property type="nucleotide sequence ID" value="NZ_BOOH01000048.1"/>
</dbReference>